<keyword evidence="3" id="KW-1185">Reference proteome</keyword>
<comment type="similarity">
    <text evidence="1">Belongs to the FAM154 family.</text>
</comment>
<comment type="caution">
    <text evidence="2">The sequence shown here is derived from an EMBL/GenBank/DDBJ whole genome shotgun (WGS) entry which is preliminary data.</text>
</comment>
<evidence type="ECO:0000256" key="1">
    <source>
        <dbReference type="ARBA" id="ARBA00008738"/>
    </source>
</evidence>
<dbReference type="Proteomes" id="UP000037069">
    <property type="component" value="Unassembled WGS sequence"/>
</dbReference>
<dbReference type="AlphaFoldDB" id="A0A0L0BWB7"/>
<dbReference type="GO" id="GO:0008017">
    <property type="term" value="F:microtubule binding"/>
    <property type="evidence" value="ECO:0007669"/>
    <property type="project" value="InterPro"/>
</dbReference>
<dbReference type="PANTHER" id="PTHR31516">
    <property type="entry name" value="STABILIZER OF AXONEMAL MICROTUBULES 2"/>
    <property type="match status" value="1"/>
</dbReference>
<dbReference type="OrthoDB" id="365640at2759"/>
<protein>
    <recommendedName>
        <fullName evidence="4">Stabilizer of axonemal microtubules 1</fullName>
    </recommendedName>
</protein>
<sequence length="517" mass="57779">MCAQLICEVPDECIQNTQPATEGHCGDNCPPQCDPCQAPLEYPPCPPSGNCNCRCDCGDYSGCCYQQPTRTLPIKPQTSIMRATQPLETETIYKCSYPGNYGDTFKAKPVKPCNNISSIKAPMEKCTIQKLSYMPHQCVARAEAIKPKDNCLNFRGPLYAITSQKHDFMPKGYCRREPIKPRQGIWKSCDPLERCTVNKLSYMPVDVCKNPPPKPIIQTYNYVRPTAPGEQCTIQKLSYLPVCLPPKEPMPWAERSRCPPPKYENLVTTYNLSYIPNCNTHRIAPIMPMNGLRFLGTDCNDGKTVYKLSYIGNDARCCRPAPVLPLHGLEMPTGPMEKCTVQKLSYQPNYCTGRTAAIRPRENCIKPSGPMYFMTTQKHDFVPKPICRRGPIKPPSLICRPSGDFEKCTVNKLSYLPVNVCEYPRPPAVKPPTGISRPEGTMEKCTTYKLSYISNCIMPKEPLPWARASSYVKPTAPIEKCTIQKLSYGPPGTFSRCGACCNQNNNNNSNFPKAGIC</sequence>
<dbReference type="STRING" id="7375.A0A0L0BWB7"/>
<accession>A0A0L0BWB7</accession>
<evidence type="ECO:0000313" key="2">
    <source>
        <dbReference type="EMBL" id="KNC24322.1"/>
    </source>
</evidence>
<dbReference type="GO" id="GO:0005879">
    <property type="term" value="C:axonemal microtubule"/>
    <property type="evidence" value="ECO:0007669"/>
    <property type="project" value="TreeGrafter"/>
</dbReference>
<evidence type="ECO:0008006" key="4">
    <source>
        <dbReference type="Google" id="ProtNLM"/>
    </source>
</evidence>
<gene>
    <name evidence="2" type="ORF">FF38_04605</name>
</gene>
<dbReference type="OMA" id="KQPVPME"/>
<dbReference type="PANTHER" id="PTHR31516:SF17">
    <property type="entry name" value="STABILIZER OF AXONEMAL MICROTUBULES 2"/>
    <property type="match status" value="1"/>
</dbReference>
<dbReference type="InterPro" id="IPR033336">
    <property type="entry name" value="SAXO1/2"/>
</dbReference>
<dbReference type="GO" id="GO:0036064">
    <property type="term" value="C:ciliary basal body"/>
    <property type="evidence" value="ECO:0007669"/>
    <property type="project" value="TreeGrafter"/>
</dbReference>
<reference evidence="2 3" key="1">
    <citation type="journal article" date="2015" name="Nat. Commun.">
        <title>Lucilia cuprina genome unlocks parasitic fly biology to underpin future interventions.</title>
        <authorList>
            <person name="Anstead C.A."/>
            <person name="Korhonen P.K."/>
            <person name="Young N.D."/>
            <person name="Hall R.S."/>
            <person name="Jex A.R."/>
            <person name="Murali S.C."/>
            <person name="Hughes D.S."/>
            <person name="Lee S.F."/>
            <person name="Perry T."/>
            <person name="Stroehlein A.J."/>
            <person name="Ansell B.R."/>
            <person name="Breugelmans B."/>
            <person name="Hofmann A."/>
            <person name="Qu J."/>
            <person name="Dugan S."/>
            <person name="Lee S.L."/>
            <person name="Chao H."/>
            <person name="Dinh H."/>
            <person name="Han Y."/>
            <person name="Doddapaneni H.V."/>
            <person name="Worley K.C."/>
            <person name="Muzny D.M."/>
            <person name="Ioannidis P."/>
            <person name="Waterhouse R.M."/>
            <person name="Zdobnov E.M."/>
            <person name="James P.J."/>
            <person name="Bagnall N.H."/>
            <person name="Kotze A.C."/>
            <person name="Gibbs R.A."/>
            <person name="Richards S."/>
            <person name="Batterham P."/>
            <person name="Gasser R.B."/>
        </authorList>
    </citation>
    <scope>NUCLEOTIDE SEQUENCE [LARGE SCALE GENOMIC DNA]</scope>
    <source>
        <strain evidence="2 3">LS</strain>
        <tissue evidence="2">Full body</tissue>
    </source>
</reference>
<dbReference type="GO" id="GO:0005814">
    <property type="term" value="C:centriole"/>
    <property type="evidence" value="ECO:0007669"/>
    <property type="project" value="TreeGrafter"/>
</dbReference>
<dbReference type="EMBL" id="JRES01001243">
    <property type="protein sequence ID" value="KNC24322.1"/>
    <property type="molecule type" value="Genomic_DNA"/>
</dbReference>
<name>A0A0L0BWB7_LUCCU</name>
<dbReference type="GO" id="GO:0036126">
    <property type="term" value="C:sperm flagellum"/>
    <property type="evidence" value="ECO:0007669"/>
    <property type="project" value="TreeGrafter"/>
</dbReference>
<proteinExistence type="inferred from homology"/>
<evidence type="ECO:0000313" key="3">
    <source>
        <dbReference type="Proteomes" id="UP000037069"/>
    </source>
</evidence>
<organism evidence="2 3">
    <name type="scientific">Lucilia cuprina</name>
    <name type="common">Green bottle fly</name>
    <name type="synonym">Australian sheep blowfly</name>
    <dbReference type="NCBI Taxonomy" id="7375"/>
    <lineage>
        <taxon>Eukaryota</taxon>
        <taxon>Metazoa</taxon>
        <taxon>Ecdysozoa</taxon>
        <taxon>Arthropoda</taxon>
        <taxon>Hexapoda</taxon>
        <taxon>Insecta</taxon>
        <taxon>Pterygota</taxon>
        <taxon>Neoptera</taxon>
        <taxon>Endopterygota</taxon>
        <taxon>Diptera</taxon>
        <taxon>Brachycera</taxon>
        <taxon>Muscomorpha</taxon>
        <taxon>Oestroidea</taxon>
        <taxon>Calliphoridae</taxon>
        <taxon>Luciliinae</taxon>
        <taxon>Lucilia</taxon>
    </lineage>
</organism>